<sequence>MQRKPLIACALAASCLTSVLGPANIYAASVAHLPAAATAAAQRQSPAEEIHKVVVKLEKDGKPLKDKNVALFVI</sequence>
<dbReference type="KEGG" id="piv:NCTC13079_01297"/>
<dbReference type="PROSITE" id="PS51257">
    <property type="entry name" value="PROKAR_LIPOPROTEIN"/>
    <property type="match status" value="1"/>
</dbReference>
<feature type="signal peptide" evidence="1">
    <location>
        <begin position="1"/>
        <end position="27"/>
    </location>
</feature>
<reference evidence="2 3" key="1">
    <citation type="submission" date="2018-12" db="EMBL/GenBank/DDBJ databases">
        <authorList>
            <consortium name="Pathogen Informatics"/>
        </authorList>
    </citation>
    <scope>NUCLEOTIDE SEQUENCE [LARGE SCALE GENOMIC DNA]</scope>
    <source>
        <strain evidence="2 3">NCTC13079</strain>
    </source>
</reference>
<proteinExistence type="predicted"/>
<feature type="chain" id="PRO_5018631839" evidence="1">
    <location>
        <begin position="28"/>
        <end position="74"/>
    </location>
</feature>
<accession>A0A3S5C2S8</accession>
<protein>
    <submittedName>
        <fullName evidence="2">Uncharacterized protein</fullName>
    </submittedName>
</protein>
<keyword evidence="1" id="KW-0732">Signal</keyword>
<dbReference type="Proteomes" id="UP000269544">
    <property type="component" value="Chromosome"/>
</dbReference>
<gene>
    <name evidence="2" type="ORF">NCTC13079_01297</name>
</gene>
<dbReference type="EMBL" id="LR134523">
    <property type="protein sequence ID" value="VEJ36102.1"/>
    <property type="molecule type" value="Genomic_DNA"/>
</dbReference>
<evidence type="ECO:0000256" key="1">
    <source>
        <dbReference type="SAM" id="SignalP"/>
    </source>
</evidence>
<dbReference type="AlphaFoldDB" id="A0A3S5C2S8"/>
<evidence type="ECO:0000313" key="3">
    <source>
        <dbReference type="Proteomes" id="UP000269544"/>
    </source>
</evidence>
<organism evidence="2 3">
    <name type="scientific">Aedoeadaptatus ivorii</name>
    <dbReference type="NCBI Taxonomy" id="54006"/>
    <lineage>
        <taxon>Bacteria</taxon>
        <taxon>Bacillati</taxon>
        <taxon>Bacillota</taxon>
        <taxon>Tissierellia</taxon>
        <taxon>Tissierellales</taxon>
        <taxon>Peptoniphilaceae</taxon>
        <taxon>Aedoeadaptatus</taxon>
    </lineage>
</organism>
<dbReference type="RefSeq" id="WP_126465933.1">
    <property type="nucleotide sequence ID" value="NZ_LR134523.1"/>
</dbReference>
<keyword evidence="3" id="KW-1185">Reference proteome</keyword>
<name>A0A3S5C2S8_9FIRM</name>
<evidence type="ECO:0000313" key="2">
    <source>
        <dbReference type="EMBL" id="VEJ36102.1"/>
    </source>
</evidence>